<dbReference type="STRING" id="263852.SAMN02745116_01845"/>
<organism evidence="2 3">
    <name type="scientific">Pilibacter termitis</name>
    <dbReference type="NCBI Taxonomy" id="263852"/>
    <lineage>
        <taxon>Bacteria</taxon>
        <taxon>Bacillati</taxon>
        <taxon>Bacillota</taxon>
        <taxon>Bacilli</taxon>
        <taxon>Lactobacillales</taxon>
        <taxon>Enterococcaceae</taxon>
        <taxon>Pilibacter</taxon>
    </lineage>
</organism>
<accession>A0A1T4PMV9</accession>
<name>A0A1T4PMV9_9ENTE</name>
<feature type="region of interest" description="Disordered" evidence="1">
    <location>
        <begin position="27"/>
        <end position="82"/>
    </location>
</feature>
<dbReference type="PROSITE" id="PS51257">
    <property type="entry name" value="PROKAR_LIPOPROTEIN"/>
    <property type="match status" value="1"/>
</dbReference>
<feature type="compositionally biased region" description="Basic and acidic residues" evidence="1">
    <location>
        <begin position="34"/>
        <end position="48"/>
    </location>
</feature>
<dbReference type="AlphaFoldDB" id="A0A1T4PMV9"/>
<proteinExistence type="predicted"/>
<evidence type="ECO:0000313" key="3">
    <source>
        <dbReference type="Proteomes" id="UP000190328"/>
    </source>
</evidence>
<feature type="compositionally biased region" description="Basic and acidic residues" evidence="1">
    <location>
        <begin position="56"/>
        <end position="69"/>
    </location>
</feature>
<gene>
    <name evidence="2" type="ORF">SAMN02745116_01845</name>
</gene>
<sequence>MLQKGKIKKVLLFTAVVGLTAVLGACGQKGKSSAGKEEFKTSVKKKETTSTSTNQEVKKEVKNEEEKQEVTPVSTEKPKEEVVQRTKEMEDFIFIMKNGQEIQNKMGELTNDYFPLGYYLTEEDIEKSGFSADEADKVKLTLAFYGQLQEVKPGNKWLLEQYGEREIDSDELSSQFWAGSFASLEPELKPYLAQIRVRTKYKEDYPEDYQKKIAEVMNLDRILGKRNEMSAKWEEIKGEKADFGIQTANFTEEDVENTSYTREELEKIYVAFKIYDEMQKDVAGKQWLTENEVAENISTEVLREKLKKGAFTFIRRGYQEYL</sequence>
<reference evidence="2 3" key="1">
    <citation type="submission" date="2017-02" db="EMBL/GenBank/DDBJ databases">
        <authorList>
            <person name="Peterson S.W."/>
        </authorList>
    </citation>
    <scope>NUCLEOTIDE SEQUENCE [LARGE SCALE GENOMIC DNA]</scope>
    <source>
        <strain evidence="2 3">ATCC BAA-1030</strain>
    </source>
</reference>
<protein>
    <submittedName>
        <fullName evidence="2">Uncharacterized protein</fullName>
    </submittedName>
</protein>
<keyword evidence="3" id="KW-1185">Reference proteome</keyword>
<dbReference type="RefSeq" id="WP_078807773.1">
    <property type="nucleotide sequence ID" value="NZ_FUXI01000021.1"/>
</dbReference>
<dbReference type="Proteomes" id="UP000190328">
    <property type="component" value="Unassembled WGS sequence"/>
</dbReference>
<dbReference type="EMBL" id="FUXI01000021">
    <property type="protein sequence ID" value="SJZ92228.1"/>
    <property type="molecule type" value="Genomic_DNA"/>
</dbReference>
<evidence type="ECO:0000313" key="2">
    <source>
        <dbReference type="EMBL" id="SJZ92228.1"/>
    </source>
</evidence>
<evidence type="ECO:0000256" key="1">
    <source>
        <dbReference type="SAM" id="MobiDB-lite"/>
    </source>
</evidence>